<evidence type="ECO:0000256" key="2">
    <source>
        <dbReference type="ARBA" id="ARBA00022771"/>
    </source>
</evidence>
<evidence type="ECO:0000256" key="1">
    <source>
        <dbReference type="ARBA" id="ARBA00022723"/>
    </source>
</evidence>
<keyword evidence="8" id="KW-1185">Reference proteome</keyword>
<dbReference type="InterPro" id="IPR050701">
    <property type="entry name" value="Histone_Mod_Regulator"/>
</dbReference>
<name>A0AAD9PLH3_9APIC</name>
<reference evidence="7" key="1">
    <citation type="journal article" date="2023" name="Nat. Microbiol.">
        <title>Babesia duncani multi-omics identifies virulence factors and drug targets.</title>
        <authorList>
            <person name="Singh P."/>
            <person name="Lonardi S."/>
            <person name="Liang Q."/>
            <person name="Vydyam P."/>
            <person name="Khabirova E."/>
            <person name="Fang T."/>
            <person name="Gihaz S."/>
            <person name="Thekkiniath J."/>
            <person name="Munshi M."/>
            <person name="Abel S."/>
            <person name="Ciampossin L."/>
            <person name="Batugedara G."/>
            <person name="Gupta M."/>
            <person name="Lu X.M."/>
            <person name="Lenz T."/>
            <person name="Chakravarty S."/>
            <person name="Cornillot E."/>
            <person name="Hu Y."/>
            <person name="Ma W."/>
            <person name="Gonzalez L.M."/>
            <person name="Sanchez S."/>
            <person name="Estrada K."/>
            <person name="Sanchez-Flores A."/>
            <person name="Montero E."/>
            <person name="Harb O.S."/>
            <person name="Le Roch K.G."/>
            <person name="Mamoun C.B."/>
        </authorList>
    </citation>
    <scope>NUCLEOTIDE SEQUENCE</scope>
    <source>
        <strain evidence="7">WA1</strain>
    </source>
</reference>
<dbReference type="CDD" id="cd15571">
    <property type="entry name" value="ePHD"/>
    <property type="match status" value="1"/>
</dbReference>
<feature type="domain" description="PHD-type" evidence="6">
    <location>
        <begin position="155"/>
        <end position="280"/>
    </location>
</feature>
<evidence type="ECO:0000313" key="8">
    <source>
        <dbReference type="Proteomes" id="UP001214638"/>
    </source>
</evidence>
<evidence type="ECO:0000313" key="7">
    <source>
        <dbReference type="EMBL" id="KAK2196558.1"/>
    </source>
</evidence>
<gene>
    <name evidence="7" type="ORF">BdWA1_001805</name>
</gene>
<sequence length="1434" mass="161941">MKEETGVDHHVSFEDDSPPTDYISALVKYGTFQSGSTEYLASSQIESIVKLDESLGPFSFNGPGFVECRCELGLVSNSTGAVVDPGHSSFIPVLETLKNDRTSRCDVCFACMKNGYATCRACGFSVHAACYGLDPKVEGFICDRCNFDRKKANSKTKCHLCLQTDGAMRYSEQEDVWVHSSCIYFAPRGSSARFDDRLNLDKPKGVKRAATSCTRKKCDICGLGRGLMVPCSHPECYRFLHPRCALKTNNGKMFCECVSYKSRLQRQYFVFKATLCGIHMDHDCVYEACQFALKRRAIMRPSGRSSFQKYHSEAEDIGRMITNITSGSPIKHVHVYKDIPPKRELNVHPLFEFTPNIHLPKIQDRHSHINRDRWAITEWQKYFEKPKVTKFAKLDDDLPLVRSHDEEVYINPMIFDDACDTDSFHDGGMALVSADAVGSSDTSGNPLRRPRLIWQRFDIFKRIPFGPAAQDILNANDEVTRRKSIQEFLPLNSYILGVESTDLNEMCECFKQQLLTNCPGINALLESVKLDLDIEMQNAQKAQPSSIPDRMSMRLHVLVDTGIGAGVLIFRVSRRLLEHMAKDTTTEEVQTDVPGMSNVNFYINDETRHIISQVQSELVRNSYTASSIANAKITPGREIDFISGVMDYGLKDDLRLLNSIVNASSKDADRHRIRKKIQRRTAGPEPSLKNVRLEKFITLEPFECELLKRCAFEMSQSTETSLKLAIMKPMTEANMEADCLGFIDWTLIVKRFREMMGDPFGSLEHHQHNLSRVPGSLSKQAPQPLGMITLDATTLGYQRMGEDWGSTNTMRLGKWHWPLVPEDTDFIKEQLQLLLTDIEQVTTELQGIRQHLRLKVLEENRPTMRMASQVAVTNSLIYRYESMDRWSELVNHMVLGCADVLVGTVAPVSTHGLPMESKKSIRRPEAAADVNFCSVCFRCTGTNLNPIYTCSRCFMSCHRNCYGVGRAGKEIEASEYICKRCEYEKRTMGSQWQTAFRSCSVLCAICGRGGGALKRCSREEWCHVFCLVCLMPETACNDFCTLEPWDTSQISPWRSELDCAVCGIRWGSVIKCKECPLVAHPLCAWFHGFLFKATKQSGLVSTLGPTIVNRIGAAATGGLFEHLEIEMQCNAHDTSRDWVQQMSIRNKRFINRDTNFGLFDGKEKRRKITPSQSVDMVGLDKPEMINGVLYGATLKCQVCFGFGALWTCTKCKGHVHPACYQEFFSDGTSTGNSGWEHPTGSSTKFCCDVCKNGDSNRAKCVICRRSSNMLKQIPLDDSRRLYIHAICGICYPQSLVAHSRNAPEEAEQPRHETCEICNSRAGLKLECFRRDCNVKFHPICGLENKYVVEPHTLDLDKGSSFVAFCQTHSLVNHSVGTNVKLLLRFRQNLMMLDKVLVDMACKTNVQRSWLRKRLEILNNKYPLDPLVQAQPSGQ</sequence>
<keyword evidence="3" id="KW-0862">Zinc</keyword>
<dbReference type="Pfam" id="PF13832">
    <property type="entry name" value="zf-HC5HC2H_2"/>
    <property type="match status" value="3"/>
</dbReference>
<dbReference type="GO" id="GO:0006357">
    <property type="term" value="P:regulation of transcription by RNA polymerase II"/>
    <property type="evidence" value="ECO:0007669"/>
    <property type="project" value="TreeGrafter"/>
</dbReference>
<dbReference type="InterPro" id="IPR019787">
    <property type="entry name" value="Znf_PHD-finger"/>
</dbReference>
<keyword evidence="1" id="KW-0479">Metal-binding</keyword>
<dbReference type="SUPFAM" id="SSF57903">
    <property type="entry name" value="FYVE/PHD zinc finger"/>
    <property type="match status" value="2"/>
</dbReference>
<protein>
    <submittedName>
        <fullName evidence="7">Bifunctional Zinc finger</fullName>
    </submittedName>
</protein>
<evidence type="ECO:0000259" key="5">
    <source>
        <dbReference type="PROSITE" id="PS50016"/>
    </source>
</evidence>
<dbReference type="GO" id="GO:0008270">
    <property type="term" value="F:zinc ion binding"/>
    <property type="evidence" value="ECO:0007669"/>
    <property type="project" value="UniProtKB-KW"/>
</dbReference>
<evidence type="ECO:0000256" key="4">
    <source>
        <dbReference type="PROSITE-ProRule" id="PRU00146"/>
    </source>
</evidence>
<dbReference type="InterPro" id="IPR001965">
    <property type="entry name" value="Znf_PHD"/>
</dbReference>
<dbReference type="KEGG" id="bdw:94336103"/>
<proteinExistence type="predicted"/>
<dbReference type="SMART" id="SM00249">
    <property type="entry name" value="PHD"/>
    <property type="match status" value="5"/>
</dbReference>
<dbReference type="EMBL" id="JALLKP010000002">
    <property type="protein sequence ID" value="KAK2196558.1"/>
    <property type="molecule type" value="Genomic_DNA"/>
</dbReference>
<dbReference type="InterPro" id="IPR011011">
    <property type="entry name" value="Znf_FYVE_PHD"/>
</dbReference>
<keyword evidence="2 4" id="KW-0863">Zinc-finger</keyword>
<dbReference type="InterPro" id="IPR034732">
    <property type="entry name" value="EPHD"/>
</dbReference>
<evidence type="ECO:0000256" key="3">
    <source>
        <dbReference type="ARBA" id="ARBA00022833"/>
    </source>
</evidence>
<organism evidence="7 8">
    <name type="scientific">Babesia duncani</name>
    <dbReference type="NCBI Taxonomy" id="323732"/>
    <lineage>
        <taxon>Eukaryota</taxon>
        <taxon>Sar</taxon>
        <taxon>Alveolata</taxon>
        <taxon>Apicomplexa</taxon>
        <taxon>Aconoidasida</taxon>
        <taxon>Piroplasmida</taxon>
        <taxon>Babesiidae</taxon>
        <taxon>Babesia</taxon>
    </lineage>
</organism>
<dbReference type="PROSITE" id="PS50016">
    <property type="entry name" value="ZF_PHD_2"/>
    <property type="match status" value="1"/>
</dbReference>
<accession>A0AAD9PLH3</accession>
<comment type="caution">
    <text evidence="7">The sequence shown here is derived from an EMBL/GenBank/DDBJ whole genome shotgun (WGS) entry which is preliminary data.</text>
</comment>
<dbReference type="PROSITE" id="PS51805">
    <property type="entry name" value="EPHD"/>
    <property type="match status" value="1"/>
</dbReference>
<dbReference type="GeneID" id="94336103"/>
<dbReference type="PANTHER" id="PTHR13793">
    <property type="entry name" value="PHD FINGER PROTEINS"/>
    <property type="match status" value="1"/>
</dbReference>
<evidence type="ECO:0000259" key="6">
    <source>
        <dbReference type="PROSITE" id="PS51805"/>
    </source>
</evidence>
<dbReference type="PANTHER" id="PTHR13793:SF107">
    <property type="entry name" value="BROMODOMAIN-CONTAINING PROTEIN HOMOLOG"/>
    <property type="match status" value="1"/>
</dbReference>
<dbReference type="RefSeq" id="XP_067803400.1">
    <property type="nucleotide sequence ID" value="XM_067946836.1"/>
</dbReference>
<dbReference type="InterPro" id="IPR013083">
    <property type="entry name" value="Znf_RING/FYVE/PHD"/>
</dbReference>
<feature type="domain" description="PHD-type" evidence="5">
    <location>
        <begin position="930"/>
        <end position="984"/>
    </location>
</feature>
<dbReference type="Proteomes" id="UP001214638">
    <property type="component" value="Unassembled WGS sequence"/>
</dbReference>
<dbReference type="Gene3D" id="3.30.40.10">
    <property type="entry name" value="Zinc/RING finger domain, C3HC4 (zinc finger)"/>
    <property type="match status" value="4"/>
</dbReference>